<feature type="active site" description="Proton acceptor" evidence="2">
    <location>
        <position position="42"/>
    </location>
</feature>
<evidence type="ECO:0000259" key="3">
    <source>
        <dbReference type="PROSITE" id="PS50263"/>
    </source>
</evidence>
<dbReference type="InterPro" id="IPR000132">
    <property type="entry name" value="Nitrilase/CN_hydratase_CS"/>
</dbReference>
<feature type="domain" description="CN hydrolase" evidence="3">
    <location>
        <begin position="2"/>
        <end position="274"/>
    </location>
</feature>
<dbReference type="InterPro" id="IPR036526">
    <property type="entry name" value="C-N_Hydrolase_sf"/>
</dbReference>
<dbReference type="PANTHER" id="PTHR46044:SF1">
    <property type="entry name" value="CN HYDROLASE DOMAIN-CONTAINING PROTEIN"/>
    <property type="match status" value="1"/>
</dbReference>
<gene>
    <name evidence="4" type="ORF">CIT25_25670</name>
</gene>
<protein>
    <submittedName>
        <fullName evidence="4">Nitrilase</fullName>
    </submittedName>
</protein>
<evidence type="ECO:0000313" key="5">
    <source>
        <dbReference type="Proteomes" id="UP000216215"/>
    </source>
</evidence>
<organism evidence="4 5">
    <name type="scientific">Mesorhizobium mediterraneum</name>
    <dbReference type="NCBI Taxonomy" id="43617"/>
    <lineage>
        <taxon>Bacteria</taxon>
        <taxon>Pseudomonadati</taxon>
        <taxon>Pseudomonadota</taxon>
        <taxon>Alphaproteobacteria</taxon>
        <taxon>Hyphomicrobiales</taxon>
        <taxon>Phyllobacteriaceae</taxon>
        <taxon>Mesorhizobium</taxon>
    </lineage>
</organism>
<dbReference type="PROSITE" id="PS50263">
    <property type="entry name" value="CN_HYDROLASE"/>
    <property type="match status" value="1"/>
</dbReference>
<dbReference type="InterPro" id="IPR044149">
    <property type="entry name" value="Nitrilases_CHs"/>
</dbReference>
<proteinExistence type="inferred from homology"/>
<dbReference type="Pfam" id="PF00795">
    <property type="entry name" value="CN_hydrolase"/>
    <property type="match status" value="1"/>
</dbReference>
<dbReference type="PANTHER" id="PTHR46044">
    <property type="entry name" value="NITRILASE"/>
    <property type="match status" value="1"/>
</dbReference>
<dbReference type="Proteomes" id="UP000216215">
    <property type="component" value="Unassembled WGS sequence"/>
</dbReference>
<name>A0AB36R404_9HYPH</name>
<sequence length="312" mass="34020">MTRIAIVQEPPAFLDREGTIAKAVRLVAEAANGGAELVVFSEAFIPGYPAWIWRLKPGADGGLAGQLHGRLVDNAVDLSSDQLRPLFDAARTLKVTILCGINERDSQWSRATIYNSVIVIGPDGSLLNRHRKLMPTNPERMVWGFGDASGLKVVDTPSGRVGSLVCWENYMPLARYALYAQGIDIHVAPTYDSGDGWIGTLQHIAREGGCWVIGAGNVLRVKDLPRDFPDRDRLYPDADEWINQGDSVVIAPGGKIVAGPLRKETGILHADIDLKAAIAARRSLDVAGHYSRPDIFTLQVNAKSQRPAEFSY</sequence>
<dbReference type="CDD" id="cd07564">
    <property type="entry name" value="nitrilases_CHs"/>
    <property type="match status" value="1"/>
</dbReference>
<comment type="caution">
    <text evidence="4">The sequence shown here is derived from an EMBL/GenBank/DDBJ whole genome shotgun (WGS) entry which is preliminary data.</text>
</comment>
<evidence type="ECO:0000256" key="1">
    <source>
        <dbReference type="ARBA" id="ARBA00008129"/>
    </source>
</evidence>
<dbReference type="Gene3D" id="3.60.110.10">
    <property type="entry name" value="Carbon-nitrogen hydrolase"/>
    <property type="match status" value="1"/>
</dbReference>
<dbReference type="InterPro" id="IPR003010">
    <property type="entry name" value="C-N_Hydrolase"/>
</dbReference>
<accession>A0AB36R404</accession>
<evidence type="ECO:0000256" key="2">
    <source>
        <dbReference type="PROSITE-ProRule" id="PRU10139"/>
    </source>
</evidence>
<keyword evidence="5" id="KW-1185">Reference proteome</keyword>
<evidence type="ECO:0000313" key="4">
    <source>
        <dbReference type="EMBL" id="PAP99215.1"/>
    </source>
</evidence>
<dbReference type="RefSeq" id="WP_095487762.1">
    <property type="nucleotide sequence ID" value="NZ_CP088151.1"/>
</dbReference>
<reference evidence="5" key="1">
    <citation type="submission" date="2017-08" db="EMBL/GenBank/DDBJ databases">
        <title>Mesorhizobium wenxinae sp. nov., a novel rhizobial species isolated from root nodules of chickpea (Cicer arietinum L.).</title>
        <authorList>
            <person name="Zhang J."/>
        </authorList>
    </citation>
    <scope>NUCLEOTIDE SEQUENCE [LARGE SCALE GENOMIC DNA]</scope>
    <source>
        <strain evidence="5">USDA 3392</strain>
    </source>
</reference>
<dbReference type="PROSITE" id="PS00920">
    <property type="entry name" value="NITRIL_CHT_1"/>
    <property type="match status" value="1"/>
</dbReference>
<comment type="similarity">
    <text evidence="1">Belongs to the carbon-nitrogen hydrolase superfamily. Nitrilase family.</text>
</comment>
<dbReference type="AlphaFoldDB" id="A0AB36R404"/>
<dbReference type="GO" id="GO:0000257">
    <property type="term" value="F:nitrilase activity"/>
    <property type="evidence" value="ECO:0007669"/>
    <property type="project" value="UniProtKB-ARBA"/>
</dbReference>
<dbReference type="EMBL" id="NPKI01000033">
    <property type="protein sequence ID" value="PAP99215.1"/>
    <property type="molecule type" value="Genomic_DNA"/>
</dbReference>
<dbReference type="SUPFAM" id="SSF56317">
    <property type="entry name" value="Carbon-nitrogen hydrolase"/>
    <property type="match status" value="1"/>
</dbReference>